<feature type="compositionally biased region" description="Low complexity" evidence="1">
    <location>
        <begin position="293"/>
        <end position="311"/>
    </location>
</feature>
<feature type="compositionally biased region" description="Basic and acidic residues" evidence="1">
    <location>
        <begin position="323"/>
        <end position="356"/>
    </location>
</feature>
<feature type="region of interest" description="Disordered" evidence="1">
    <location>
        <begin position="208"/>
        <end position="384"/>
    </location>
</feature>
<accession>A0A1I6UN49</accession>
<dbReference type="EMBL" id="FOZX01000012">
    <property type="protein sequence ID" value="SFT02794.1"/>
    <property type="molecule type" value="Genomic_DNA"/>
</dbReference>
<protein>
    <submittedName>
        <fullName evidence="2">Uncharacterized protein</fullName>
    </submittedName>
</protein>
<gene>
    <name evidence="2" type="ORF">SAMN05660874_05069</name>
</gene>
<feature type="compositionally biased region" description="Low complexity" evidence="1">
    <location>
        <begin position="371"/>
        <end position="384"/>
    </location>
</feature>
<proteinExistence type="predicted"/>
<evidence type="ECO:0000313" key="2">
    <source>
        <dbReference type="EMBL" id="SFT02794.1"/>
    </source>
</evidence>
<sequence>MVDVAEAAGPVDRLHSFLLAMTGRVDDDGIDGARELLGIGQPDAGAEYLAGCLLAGRIEVTAAEQYHLRRVLEETRSQPQLADRLAVVESLLPEHHKFNAPDSDDSDLELALKQIGGRLAGLRGLWITQRTTPAGTSYGAVPQGVLLAEVGPDGSGPAVAYQLISALRRAGLRYAVDVFATGADLPEYHRDALSTARRVRLDVAPAERTAPPVVPRPEQVVEPRQVAEPRPDIRQEPRQEPRQVAEHRQPEEPQSPPQAPPAPVEESRPEGVSHAVAEPQHEFPGESPDDAQPEASGPEAAEPETAAEQTGVMMRVPAAVDAKLTDRERNLLRKLHEELAHREQDGPAKRQGEDGRTSTMPGGTGGFPPIAANQQQAYAPQQQR</sequence>
<feature type="compositionally biased region" description="Pro residues" evidence="1">
    <location>
        <begin position="253"/>
        <end position="263"/>
    </location>
</feature>
<reference evidence="3" key="1">
    <citation type="submission" date="2016-10" db="EMBL/GenBank/DDBJ databases">
        <authorList>
            <person name="Varghese N."/>
            <person name="Submissions S."/>
        </authorList>
    </citation>
    <scope>NUCLEOTIDE SEQUENCE [LARGE SCALE GENOMIC DNA]</scope>
    <source>
        <strain evidence="3">DSM 44771</strain>
    </source>
</reference>
<name>A0A1I6UN49_9PSEU</name>
<organism evidence="2 3">
    <name type="scientific">Saccharopolyspora flava</name>
    <dbReference type="NCBI Taxonomy" id="95161"/>
    <lineage>
        <taxon>Bacteria</taxon>
        <taxon>Bacillati</taxon>
        <taxon>Actinomycetota</taxon>
        <taxon>Actinomycetes</taxon>
        <taxon>Pseudonocardiales</taxon>
        <taxon>Pseudonocardiaceae</taxon>
        <taxon>Saccharopolyspora</taxon>
    </lineage>
</organism>
<dbReference type="Proteomes" id="UP000198852">
    <property type="component" value="Unassembled WGS sequence"/>
</dbReference>
<evidence type="ECO:0000256" key="1">
    <source>
        <dbReference type="SAM" id="MobiDB-lite"/>
    </source>
</evidence>
<feature type="compositionally biased region" description="Basic and acidic residues" evidence="1">
    <location>
        <begin position="219"/>
        <end position="251"/>
    </location>
</feature>
<dbReference type="STRING" id="95161.SAMN05660874_05069"/>
<dbReference type="RefSeq" id="WP_245776117.1">
    <property type="nucleotide sequence ID" value="NZ_FOZX01000012.1"/>
</dbReference>
<dbReference type="AlphaFoldDB" id="A0A1I6UN49"/>
<keyword evidence="3" id="KW-1185">Reference proteome</keyword>
<evidence type="ECO:0000313" key="3">
    <source>
        <dbReference type="Proteomes" id="UP000198852"/>
    </source>
</evidence>